<dbReference type="EMBL" id="QUTA01006388">
    <property type="protein sequence ID" value="RHY11342.1"/>
    <property type="molecule type" value="Genomic_DNA"/>
</dbReference>
<dbReference type="Gene3D" id="1.25.40.10">
    <property type="entry name" value="Tetratricopeptide repeat domain"/>
    <property type="match status" value="2"/>
</dbReference>
<dbReference type="EMBL" id="QUTI01054495">
    <property type="protein sequence ID" value="RLN99114.1"/>
    <property type="molecule type" value="Genomic_DNA"/>
</dbReference>
<dbReference type="EMBL" id="QUTC01012694">
    <property type="protein sequence ID" value="RHY35919.1"/>
    <property type="molecule type" value="Genomic_DNA"/>
</dbReference>
<evidence type="ECO:0000313" key="6">
    <source>
        <dbReference type="EMBL" id="RHY63534.1"/>
    </source>
</evidence>
<dbReference type="VEuPathDB" id="FungiDB:H257_00418"/>
<accession>A0A397AUL0</accession>
<sequence>MEENSVTSTILLVSNLSRQLSQCNEEAWTTLARISEMMGDDENMLVSYEKVLSHNRVNPVALYGIGCCYEKAESYNKAAECFRGLVSLGGEQQNNTDAWGHLGYCYMMLNDLSNAHTAYQYAMYQNPQSQRDPTLWFGIGQLYERSGSLDHAEESFQVCRLIP</sequence>
<proteinExistence type="predicted"/>
<comment type="subcellular location">
    <subcellularLocation>
        <location evidence="1">Nucleus</location>
    </subcellularLocation>
</comment>
<dbReference type="InterPro" id="IPR019734">
    <property type="entry name" value="TPR_rpt"/>
</dbReference>
<keyword evidence="3" id="KW-0802">TPR repeat</keyword>
<dbReference type="InterPro" id="IPR051630">
    <property type="entry name" value="Corepressor-Demethylase"/>
</dbReference>
<feature type="repeat" description="TPR" evidence="3">
    <location>
        <begin position="96"/>
        <end position="129"/>
    </location>
</feature>
<dbReference type="Proteomes" id="UP000266239">
    <property type="component" value="Unassembled WGS sequence"/>
</dbReference>
<protein>
    <submittedName>
        <fullName evidence="4">Uncharacterized protein</fullName>
    </submittedName>
</protein>
<gene>
    <name evidence="4" type="ORF">DYB25_011738</name>
    <name evidence="7" type="ORF">DYB28_012626</name>
    <name evidence="6" type="ORF">DYB34_002366</name>
    <name evidence="5" type="ORF">DYB38_001231</name>
</gene>
<dbReference type="SUPFAM" id="SSF48452">
    <property type="entry name" value="TPR-like"/>
    <property type="match status" value="1"/>
</dbReference>
<dbReference type="Pfam" id="PF13181">
    <property type="entry name" value="TPR_8"/>
    <property type="match status" value="2"/>
</dbReference>
<dbReference type="GO" id="GO:0031490">
    <property type="term" value="F:chromatin DNA binding"/>
    <property type="evidence" value="ECO:0007669"/>
    <property type="project" value="TreeGrafter"/>
</dbReference>
<dbReference type="PANTHER" id="PTHR14017:SF1">
    <property type="entry name" value="LD02225P"/>
    <property type="match status" value="1"/>
</dbReference>
<reference evidence="7 10" key="1">
    <citation type="journal article" date="2018" name="J. Invertebr. Pathol.">
        <title>New genotyping method for the causative agent of crayfish plague (Aphanomyces astaci) based on whole genome data.</title>
        <authorList>
            <person name="Minardi D."/>
            <person name="Studholme D.J."/>
            <person name="van der Giezen M."/>
            <person name="Pretto T."/>
            <person name="Oidtmann B."/>
        </authorList>
    </citation>
    <scope>NUCLEOTIDE SEQUENCE [LARGE SCALE GENOMIC DNA]</scope>
    <source>
        <strain evidence="7 10">KB13</strain>
    </source>
</reference>
<evidence type="ECO:0000313" key="8">
    <source>
        <dbReference type="Proteomes" id="UP000265716"/>
    </source>
</evidence>
<dbReference type="InterPro" id="IPR011990">
    <property type="entry name" value="TPR-like_helical_dom_sf"/>
</dbReference>
<reference evidence="8 9" key="2">
    <citation type="submission" date="2018-08" db="EMBL/GenBank/DDBJ databases">
        <title>Aphanomyces genome sequencing and annotation.</title>
        <authorList>
            <person name="Minardi D."/>
            <person name="Oidtmann B."/>
            <person name="Van Der Giezen M."/>
            <person name="Studholme D.J."/>
        </authorList>
    </citation>
    <scope>NUCLEOTIDE SEQUENCE [LARGE SCALE GENOMIC DNA]</scope>
    <source>
        <strain evidence="5 8">SA</strain>
        <strain evidence="6 11">Si</strain>
        <strain evidence="4 9">Yx</strain>
    </source>
</reference>
<dbReference type="GO" id="GO:0010468">
    <property type="term" value="P:regulation of gene expression"/>
    <property type="evidence" value="ECO:0007669"/>
    <property type="project" value="TreeGrafter"/>
</dbReference>
<dbReference type="Proteomes" id="UP000265716">
    <property type="component" value="Unassembled WGS sequence"/>
</dbReference>
<organism evidence="4 9">
    <name type="scientific">Aphanomyces astaci</name>
    <name type="common">Crayfish plague agent</name>
    <dbReference type="NCBI Taxonomy" id="112090"/>
    <lineage>
        <taxon>Eukaryota</taxon>
        <taxon>Sar</taxon>
        <taxon>Stramenopiles</taxon>
        <taxon>Oomycota</taxon>
        <taxon>Saprolegniomycetes</taxon>
        <taxon>Saprolegniales</taxon>
        <taxon>Verrucalvaceae</taxon>
        <taxon>Aphanomyces</taxon>
    </lineage>
</organism>
<dbReference type="PANTHER" id="PTHR14017">
    <property type="entry name" value="LYSINE-SPECIFIC DEMETHYLASE"/>
    <property type="match status" value="1"/>
</dbReference>
<dbReference type="AlphaFoldDB" id="A0A397AUL0"/>
<evidence type="ECO:0000256" key="3">
    <source>
        <dbReference type="PROSITE-ProRule" id="PRU00339"/>
    </source>
</evidence>
<dbReference type="PROSITE" id="PS50005">
    <property type="entry name" value="TPR"/>
    <property type="match status" value="1"/>
</dbReference>
<evidence type="ECO:0000313" key="11">
    <source>
        <dbReference type="Proteomes" id="UP000283543"/>
    </source>
</evidence>
<evidence type="ECO:0000313" key="10">
    <source>
        <dbReference type="Proteomes" id="UP000275652"/>
    </source>
</evidence>
<comment type="caution">
    <text evidence="4">The sequence shown here is derived from an EMBL/GenBank/DDBJ whole genome shotgun (WGS) entry which is preliminary data.</text>
</comment>
<dbReference type="Proteomes" id="UP000275652">
    <property type="component" value="Unassembled WGS sequence"/>
</dbReference>
<evidence type="ECO:0000313" key="7">
    <source>
        <dbReference type="EMBL" id="RLN99114.1"/>
    </source>
</evidence>
<evidence type="ECO:0000313" key="4">
    <source>
        <dbReference type="EMBL" id="RHY11342.1"/>
    </source>
</evidence>
<evidence type="ECO:0000256" key="2">
    <source>
        <dbReference type="ARBA" id="ARBA00023242"/>
    </source>
</evidence>
<dbReference type="EMBL" id="QUTB01004195">
    <property type="protein sequence ID" value="RHY63534.1"/>
    <property type="molecule type" value="Genomic_DNA"/>
</dbReference>
<dbReference type="GO" id="GO:0005634">
    <property type="term" value="C:nucleus"/>
    <property type="evidence" value="ECO:0007669"/>
    <property type="project" value="UniProtKB-SubCell"/>
</dbReference>
<evidence type="ECO:0000313" key="9">
    <source>
        <dbReference type="Proteomes" id="UP000266239"/>
    </source>
</evidence>
<dbReference type="GO" id="GO:0000978">
    <property type="term" value="F:RNA polymerase II cis-regulatory region sequence-specific DNA binding"/>
    <property type="evidence" value="ECO:0007669"/>
    <property type="project" value="TreeGrafter"/>
</dbReference>
<dbReference type="Proteomes" id="UP000283543">
    <property type="component" value="Unassembled WGS sequence"/>
</dbReference>
<dbReference type="SMART" id="SM00028">
    <property type="entry name" value="TPR"/>
    <property type="match status" value="3"/>
</dbReference>
<evidence type="ECO:0000313" key="5">
    <source>
        <dbReference type="EMBL" id="RHY35919.1"/>
    </source>
</evidence>
<keyword evidence="2" id="KW-0539">Nucleus</keyword>
<name>A0A397AUL0_APHAT</name>
<evidence type="ECO:0000256" key="1">
    <source>
        <dbReference type="ARBA" id="ARBA00004123"/>
    </source>
</evidence>